<organism evidence="1 2">
    <name type="scientific">Paenibacillus mesotrionivorans</name>
    <dbReference type="NCBI Taxonomy" id="3160968"/>
    <lineage>
        <taxon>Bacteria</taxon>
        <taxon>Bacillati</taxon>
        <taxon>Bacillota</taxon>
        <taxon>Bacilli</taxon>
        <taxon>Bacillales</taxon>
        <taxon>Paenibacillaceae</taxon>
        <taxon>Paenibacillus</taxon>
    </lineage>
</organism>
<reference evidence="1" key="1">
    <citation type="submission" date="2024-12" db="EMBL/GenBank/DDBJ databases">
        <authorList>
            <person name="Wu N."/>
        </authorList>
    </citation>
    <scope>NUCLEOTIDE SEQUENCE</scope>
    <source>
        <strain evidence="1">P15</strain>
    </source>
</reference>
<keyword evidence="2" id="KW-1185">Reference proteome</keyword>
<gene>
    <name evidence="1" type="ORF">ACI1P1_27275</name>
</gene>
<proteinExistence type="predicted"/>
<comment type="caution">
    <text evidence="1">The sequence shown here is derived from an EMBL/GenBank/DDBJ whole genome shotgun (WGS) entry which is preliminary data.</text>
</comment>
<evidence type="ECO:0000313" key="1">
    <source>
        <dbReference type="EMBL" id="MFM9332005.1"/>
    </source>
</evidence>
<protein>
    <submittedName>
        <fullName evidence="1">FxsA family protein</fullName>
    </submittedName>
</protein>
<dbReference type="EMBL" id="JBJURJ010000024">
    <property type="protein sequence ID" value="MFM9332005.1"/>
    <property type="molecule type" value="Genomic_DNA"/>
</dbReference>
<name>A0ACC7P6T0_9BACL</name>
<sequence>MLRWVLALFILIPALELVLLIQTGKWIGAWATLALLILSGLFGAYMAKREGKRVWDYAQFKLAKGELPTDSILDGICIFIGGALLLLPGFLSDIAGLLLLLPLTRGIAKLLVLRYITKRIGQGKIILFRR</sequence>
<accession>A0ACC7P6T0</accession>
<dbReference type="Proteomes" id="UP001631969">
    <property type="component" value="Unassembled WGS sequence"/>
</dbReference>
<evidence type="ECO:0000313" key="2">
    <source>
        <dbReference type="Proteomes" id="UP001631969"/>
    </source>
</evidence>